<dbReference type="Gene3D" id="3.30.1490.20">
    <property type="entry name" value="ATP-grasp fold, A domain"/>
    <property type="match status" value="1"/>
</dbReference>
<feature type="binding site" evidence="5">
    <location>
        <position position="151"/>
    </location>
    <ligand>
        <name>ATP</name>
        <dbReference type="ChEBI" id="CHEBI:30616"/>
    </ligand>
</feature>
<dbReference type="Proteomes" id="UP000267017">
    <property type="component" value="Unassembled WGS sequence"/>
</dbReference>
<comment type="subunit">
    <text evidence="5 6">Homodimer.</text>
</comment>
<comment type="function">
    <text evidence="6">Catalyzes the ATP-dependent conversion of 5-aminoimidazole ribonucleotide (AIR) and HCO(3)- to N5-carboxyaminoimidazole ribonucleotide (N5-CAIR).</text>
</comment>
<dbReference type="GO" id="GO:0006189">
    <property type="term" value="P:'de novo' IMP biosynthetic process"/>
    <property type="evidence" value="ECO:0007669"/>
    <property type="project" value="UniProtKB-UniRule"/>
</dbReference>
<dbReference type="AlphaFoldDB" id="A0A3P3UDL0"/>
<comment type="caution">
    <text evidence="9">The sequence shown here is derived from an EMBL/GenBank/DDBJ whole genome shotgun (WGS) entry which is preliminary data.</text>
</comment>
<evidence type="ECO:0000256" key="3">
    <source>
        <dbReference type="ARBA" id="ARBA00022755"/>
    </source>
</evidence>
<evidence type="ECO:0000256" key="6">
    <source>
        <dbReference type="RuleBase" id="RU361200"/>
    </source>
</evidence>
<feature type="domain" description="ATP-grasp" evidence="8">
    <location>
        <begin position="155"/>
        <end position="343"/>
    </location>
</feature>
<dbReference type="UniPathway" id="UPA00074">
    <property type="reaction ID" value="UER00942"/>
</dbReference>
<dbReference type="NCBIfam" id="NF004679">
    <property type="entry name" value="PRK06019.1-5"/>
    <property type="match status" value="1"/>
</dbReference>
<evidence type="ECO:0000256" key="2">
    <source>
        <dbReference type="ARBA" id="ARBA00022741"/>
    </source>
</evidence>
<dbReference type="SUPFAM" id="SSF52440">
    <property type="entry name" value="PreATP-grasp domain"/>
    <property type="match status" value="1"/>
</dbReference>
<dbReference type="Pfam" id="PF22660">
    <property type="entry name" value="RS_preATP-grasp-like"/>
    <property type="match status" value="1"/>
</dbReference>
<dbReference type="FunFam" id="3.40.50.20:FF:000016">
    <property type="entry name" value="N5-carboxyaminoimidazole ribonucleotide synthase"/>
    <property type="match status" value="1"/>
</dbReference>
<comment type="catalytic activity">
    <reaction evidence="5 6">
        <text>5-amino-1-(5-phospho-beta-D-ribosyl)imidazole + hydrogencarbonate + ATP = 5-carboxyamino-1-(5-phospho-D-ribosyl)imidazole + ADP + phosphate + 2 H(+)</text>
        <dbReference type="Rhea" id="RHEA:19317"/>
        <dbReference type="ChEBI" id="CHEBI:15378"/>
        <dbReference type="ChEBI" id="CHEBI:17544"/>
        <dbReference type="ChEBI" id="CHEBI:30616"/>
        <dbReference type="ChEBI" id="CHEBI:43474"/>
        <dbReference type="ChEBI" id="CHEBI:58730"/>
        <dbReference type="ChEBI" id="CHEBI:137981"/>
        <dbReference type="ChEBI" id="CHEBI:456216"/>
        <dbReference type="EC" id="6.3.4.18"/>
    </reaction>
</comment>
<reference evidence="9 10" key="1">
    <citation type="submission" date="2018-11" db="EMBL/GenBank/DDBJ databases">
        <title>Genome sequencing of Paenibacillus sp. KCOM 3021 (= ChDC PVNT-B20).</title>
        <authorList>
            <person name="Kook J.-K."/>
            <person name="Park S.-N."/>
            <person name="Lim Y.K."/>
        </authorList>
    </citation>
    <scope>NUCLEOTIDE SEQUENCE [LARGE SCALE GENOMIC DNA]</scope>
    <source>
        <strain evidence="9 10">KCOM 3021</strain>
    </source>
</reference>
<dbReference type="Gene3D" id="3.40.50.20">
    <property type="match status" value="1"/>
</dbReference>
<dbReference type="InterPro" id="IPR016185">
    <property type="entry name" value="PreATP-grasp_dom_sf"/>
</dbReference>
<feature type="binding site" evidence="5">
    <location>
        <position position="236"/>
    </location>
    <ligand>
        <name>ATP</name>
        <dbReference type="ChEBI" id="CHEBI:30616"/>
    </ligand>
</feature>
<dbReference type="PROSITE" id="PS50975">
    <property type="entry name" value="ATP_GRASP"/>
    <property type="match status" value="1"/>
</dbReference>
<dbReference type="PANTHER" id="PTHR11609">
    <property type="entry name" value="PURINE BIOSYNTHESIS PROTEIN 6/7, PUR6/7"/>
    <property type="match status" value="1"/>
</dbReference>
<evidence type="ECO:0000313" key="9">
    <source>
        <dbReference type="EMBL" id="RRJ67559.1"/>
    </source>
</evidence>
<evidence type="ECO:0000256" key="5">
    <source>
        <dbReference type="HAMAP-Rule" id="MF_01928"/>
    </source>
</evidence>
<dbReference type="GO" id="GO:0005524">
    <property type="term" value="F:ATP binding"/>
    <property type="evidence" value="ECO:0007669"/>
    <property type="project" value="UniProtKB-UniRule"/>
</dbReference>
<dbReference type="NCBIfam" id="TIGR01161">
    <property type="entry name" value="purK"/>
    <property type="match status" value="1"/>
</dbReference>
<dbReference type="EC" id="6.3.4.18" evidence="5 6"/>
<organism evidence="9 10">
    <name type="scientific">Paenibacillus oralis</name>
    <dbReference type="NCBI Taxonomy" id="2490856"/>
    <lineage>
        <taxon>Bacteria</taxon>
        <taxon>Bacillati</taxon>
        <taxon>Bacillota</taxon>
        <taxon>Bacilli</taxon>
        <taxon>Bacillales</taxon>
        <taxon>Paenibacillaceae</taxon>
        <taxon>Paenibacillus</taxon>
    </lineage>
</organism>
<accession>A0A3P3UDL0</accession>
<dbReference type="NCBIfam" id="NF004676">
    <property type="entry name" value="PRK06019.1-2"/>
    <property type="match status" value="1"/>
</dbReference>
<comment type="pathway">
    <text evidence="5 6">Purine metabolism; IMP biosynthesis via de novo pathway; 5-amino-1-(5-phospho-D-ribosyl)imidazole-4-carboxylate from 5-amino-1-(5-phospho-D-ribosyl)imidazole (N5-CAIR route): step 1/2.</text>
</comment>
<feature type="binding site" evidence="5">
    <location>
        <begin position="228"/>
        <end position="231"/>
    </location>
    <ligand>
        <name>ATP</name>
        <dbReference type="ChEBI" id="CHEBI:30616"/>
    </ligand>
</feature>
<dbReference type="InterPro" id="IPR011054">
    <property type="entry name" value="Rudment_hybrid_motif"/>
</dbReference>
<feature type="region of interest" description="Disordered" evidence="7">
    <location>
        <begin position="375"/>
        <end position="414"/>
    </location>
</feature>
<dbReference type="GO" id="GO:0046872">
    <property type="term" value="F:metal ion binding"/>
    <property type="evidence" value="ECO:0007669"/>
    <property type="project" value="InterPro"/>
</dbReference>
<dbReference type="GO" id="GO:0034028">
    <property type="term" value="F:5-(carboxyamino)imidazole ribonucleotide synthase activity"/>
    <property type="evidence" value="ECO:0007669"/>
    <property type="project" value="UniProtKB-UniRule"/>
</dbReference>
<dbReference type="InterPro" id="IPR011761">
    <property type="entry name" value="ATP-grasp"/>
</dbReference>
<dbReference type="FunFam" id="3.30.1490.20:FF:000015">
    <property type="entry name" value="N5-carboxyaminoimidazole ribonucleotide synthase"/>
    <property type="match status" value="1"/>
</dbReference>
<keyword evidence="4 5" id="KW-0067">ATP-binding</keyword>
<name>A0A3P3UDL0_9BACL</name>
<dbReference type="InterPro" id="IPR005875">
    <property type="entry name" value="PurK"/>
</dbReference>
<comment type="similarity">
    <text evidence="5 6">Belongs to the PurK/PurT family.</text>
</comment>
<protein>
    <recommendedName>
        <fullName evidence="5 6">N5-carboxyaminoimidazole ribonucleotide synthase</fullName>
        <shortName evidence="5 6">N5-CAIR synthase</shortName>
        <ecNumber evidence="5 6">6.3.4.18</ecNumber>
    </recommendedName>
    <alternativeName>
        <fullName evidence="5 6">5-(carboxyamino)imidazole ribonucleotide synthetase</fullName>
    </alternativeName>
</protein>
<dbReference type="NCBIfam" id="NF004675">
    <property type="entry name" value="PRK06019.1-1"/>
    <property type="match status" value="1"/>
</dbReference>
<dbReference type="EMBL" id="RRCN01000001">
    <property type="protein sequence ID" value="RRJ67559.1"/>
    <property type="molecule type" value="Genomic_DNA"/>
</dbReference>
<evidence type="ECO:0000256" key="7">
    <source>
        <dbReference type="SAM" id="MobiDB-lite"/>
    </source>
</evidence>
<dbReference type="InterPro" id="IPR003135">
    <property type="entry name" value="ATP-grasp_carboxylate-amine"/>
</dbReference>
<evidence type="ECO:0000259" key="8">
    <source>
        <dbReference type="PROSITE" id="PS50975"/>
    </source>
</evidence>
<dbReference type="Gene3D" id="3.30.470.20">
    <property type="entry name" value="ATP-grasp fold, B domain"/>
    <property type="match status" value="1"/>
</dbReference>
<proteinExistence type="inferred from homology"/>
<dbReference type="HAMAP" id="MF_01928">
    <property type="entry name" value="PurK"/>
    <property type="match status" value="1"/>
</dbReference>
<feature type="binding site" evidence="5">
    <location>
        <begin position="313"/>
        <end position="314"/>
    </location>
    <ligand>
        <name>ATP</name>
        <dbReference type="ChEBI" id="CHEBI:30616"/>
    </ligand>
</feature>
<dbReference type="Pfam" id="PF17769">
    <property type="entry name" value="PurK_C"/>
    <property type="match status" value="1"/>
</dbReference>
<dbReference type="OrthoDB" id="9804625at2"/>
<dbReference type="PANTHER" id="PTHR11609:SF5">
    <property type="entry name" value="PHOSPHORIBOSYLAMINOIMIDAZOLE CARBOXYLASE"/>
    <property type="match status" value="1"/>
</dbReference>
<evidence type="ECO:0000256" key="1">
    <source>
        <dbReference type="ARBA" id="ARBA00022598"/>
    </source>
</evidence>
<dbReference type="SUPFAM" id="SSF51246">
    <property type="entry name" value="Rudiment single hybrid motif"/>
    <property type="match status" value="1"/>
</dbReference>
<feature type="binding site" evidence="5">
    <location>
        <begin position="196"/>
        <end position="202"/>
    </location>
    <ligand>
        <name>ATP</name>
        <dbReference type="ChEBI" id="CHEBI:30616"/>
    </ligand>
</feature>
<dbReference type="InterPro" id="IPR054350">
    <property type="entry name" value="PurT/PurK_preATP-grasp"/>
</dbReference>
<keyword evidence="3 5" id="KW-0658">Purine biosynthesis</keyword>
<keyword evidence="2 5" id="KW-0547">Nucleotide-binding</keyword>
<gene>
    <name evidence="5 6 9" type="primary">purK</name>
    <name evidence="9" type="ORF">EHV15_14025</name>
</gene>
<keyword evidence="10" id="KW-1185">Reference proteome</keyword>
<comment type="function">
    <text evidence="5">Catalyzes the ATP-dependent conversion of 5-aminoimidazole ribonucleotide (AIR) and HCO(3)(-) to N5-carboxyaminoimidazole ribonucleotide (N5-CAIR).</text>
</comment>
<dbReference type="InterPro" id="IPR013815">
    <property type="entry name" value="ATP_grasp_subdomain_1"/>
</dbReference>
<evidence type="ECO:0000256" key="4">
    <source>
        <dbReference type="ARBA" id="ARBA00022840"/>
    </source>
</evidence>
<dbReference type="GO" id="GO:0004638">
    <property type="term" value="F:phosphoribosylaminoimidazole carboxylase activity"/>
    <property type="evidence" value="ECO:0007669"/>
    <property type="project" value="InterPro"/>
</dbReference>
<sequence>MAGQGGAGEQAAAGQAGVAKQALAGQGAGAGSQAKAGQSAGQNGEAPPVIAPGATIGVLGGGQLGRMMALAGSNLGYHFVTLDPAPDSPCGQVAGQIVARYDDQEAARQLAERSDVITYEFENVDAGVAALLEELSYVPQGSKLLYTTQHRLREKRAIEAAGVKVAPYAEIGSEEELRAAVQRLGIPSVLKTATGGYDGKGQWVIRSEAEIGPAYAELSKAGTELVLEQFIPFVKELSVIAARSPRGEIKTFPVAENIHVGNILHLSIVPARVEERVQREAERLAARIAEGMEAVGLLAVEMFLTAGGELFVNELAPRPHNSGHYTMEACTTSQFEQHVRAVCNLPLGKAELLSPVVMVNVLGEHLEAVREAMVSGGWPSEGSGKDAASWEGGSPAGRPLLDSAPADGKTAGRQAGFPVIPKVHLYGKNGAAPKRKMGHINLLCRDVEDGLRWIEETNIWRNERK</sequence>
<dbReference type="InterPro" id="IPR040686">
    <property type="entry name" value="PurK_C"/>
</dbReference>
<evidence type="ECO:0000313" key="10">
    <source>
        <dbReference type="Proteomes" id="UP000267017"/>
    </source>
</evidence>
<dbReference type="GO" id="GO:0005829">
    <property type="term" value="C:cytosol"/>
    <property type="evidence" value="ECO:0007669"/>
    <property type="project" value="TreeGrafter"/>
</dbReference>
<keyword evidence="1 5" id="KW-0436">Ligase</keyword>
<feature type="binding site" evidence="5">
    <location>
        <position position="191"/>
    </location>
    <ligand>
        <name>ATP</name>
        <dbReference type="ChEBI" id="CHEBI:30616"/>
    </ligand>
</feature>
<dbReference type="Pfam" id="PF02222">
    <property type="entry name" value="ATP-grasp"/>
    <property type="match status" value="1"/>
</dbReference>
<feature type="binding site" evidence="5">
    <location>
        <position position="259"/>
    </location>
    <ligand>
        <name>ATP</name>
        <dbReference type="ChEBI" id="CHEBI:30616"/>
    </ligand>
</feature>
<dbReference type="SUPFAM" id="SSF56059">
    <property type="entry name" value="Glutathione synthetase ATP-binding domain-like"/>
    <property type="match status" value="1"/>
</dbReference>